<sequence length="339" mass="35669">MRHRRAFTLIELLVVIAIIAVLIALLLPAVQAAREAARRSQCVNNLKQMGLALHNYESIHSAFPPPKIYSGSCNRSNGGVGYVLNTSGFVLLLPQLEQQAMANAYNFSQASSGSAWQASVTDGSGPGNTILRGNPIVNTTVVGALISVFACPSDNPPQVMNEAGTGAYARSEARRSNYLFITGIYTDYDCPGGLKLGVPAPAYAAAFYTDNSTTISQIQDGLSNTAMIGESRQEHTATQYGPYWGSGPHTSVHGRIIPAGASTAAIDYLPNAPASALSGVASNPRKLGYAWVLSSQHSGGLNMQMGDGSVRFIKNTVSLTTWGAISTIKGGEIISSDSL</sequence>
<dbReference type="EMBL" id="CP155447">
    <property type="protein sequence ID" value="XBH01498.1"/>
    <property type="molecule type" value="Genomic_DNA"/>
</dbReference>
<dbReference type="Pfam" id="PF07596">
    <property type="entry name" value="SBP_bac_10"/>
    <property type="match status" value="1"/>
</dbReference>
<dbReference type="PANTHER" id="PTHR30093">
    <property type="entry name" value="GENERAL SECRETION PATHWAY PROTEIN G"/>
    <property type="match status" value="1"/>
</dbReference>
<evidence type="ECO:0000259" key="1">
    <source>
        <dbReference type="Pfam" id="PF07596"/>
    </source>
</evidence>
<accession>A0AAU7C8L8</accession>
<dbReference type="Gene3D" id="3.30.700.10">
    <property type="entry name" value="Glycoprotein, Type 4 Pilin"/>
    <property type="match status" value="1"/>
</dbReference>
<dbReference type="InterPro" id="IPR027558">
    <property type="entry name" value="Pre_pil_HX9DG_C"/>
</dbReference>
<evidence type="ECO:0000313" key="2">
    <source>
        <dbReference type="EMBL" id="XBH01498.1"/>
    </source>
</evidence>
<dbReference type="PANTHER" id="PTHR30093:SF2">
    <property type="entry name" value="TYPE II SECRETION SYSTEM PROTEIN H"/>
    <property type="match status" value="1"/>
</dbReference>
<dbReference type="RefSeq" id="WP_406694228.1">
    <property type="nucleotide sequence ID" value="NZ_CP155447.1"/>
</dbReference>
<dbReference type="NCBIfam" id="TIGR04294">
    <property type="entry name" value="pre_pil_HX9DG"/>
    <property type="match status" value="1"/>
</dbReference>
<gene>
    <name evidence="2" type="ORF">V5E97_24465</name>
</gene>
<dbReference type="NCBIfam" id="TIGR02532">
    <property type="entry name" value="IV_pilin_GFxxxE"/>
    <property type="match status" value="1"/>
</dbReference>
<protein>
    <submittedName>
        <fullName evidence="2">DUF1559 domain-containing protein</fullName>
    </submittedName>
</protein>
<dbReference type="InterPro" id="IPR011453">
    <property type="entry name" value="DUF1559"/>
</dbReference>
<organism evidence="2">
    <name type="scientific">Singulisphaera sp. Ch08</name>
    <dbReference type="NCBI Taxonomy" id="3120278"/>
    <lineage>
        <taxon>Bacteria</taxon>
        <taxon>Pseudomonadati</taxon>
        <taxon>Planctomycetota</taxon>
        <taxon>Planctomycetia</taxon>
        <taxon>Isosphaerales</taxon>
        <taxon>Isosphaeraceae</taxon>
        <taxon>Singulisphaera</taxon>
    </lineage>
</organism>
<feature type="domain" description="DUF1559" evidence="1">
    <location>
        <begin position="31"/>
        <end position="317"/>
    </location>
</feature>
<dbReference type="Pfam" id="PF07963">
    <property type="entry name" value="N_methyl"/>
    <property type="match status" value="1"/>
</dbReference>
<proteinExistence type="predicted"/>
<dbReference type="InterPro" id="IPR045584">
    <property type="entry name" value="Pilin-like"/>
</dbReference>
<dbReference type="AlphaFoldDB" id="A0AAU7C8L8"/>
<dbReference type="SUPFAM" id="SSF54523">
    <property type="entry name" value="Pili subunits"/>
    <property type="match status" value="1"/>
</dbReference>
<dbReference type="InterPro" id="IPR012902">
    <property type="entry name" value="N_methyl_site"/>
</dbReference>
<reference evidence="2" key="1">
    <citation type="submission" date="2024-05" db="EMBL/GenBank/DDBJ databases">
        <title>Planctomycetes of the genus Singulisphaera possess chitinolytic capabilities.</title>
        <authorList>
            <person name="Ivanova A."/>
        </authorList>
    </citation>
    <scope>NUCLEOTIDE SEQUENCE</scope>
    <source>
        <strain evidence="2">Ch08T</strain>
    </source>
</reference>
<name>A0AAU7C8L8_9BACT</name>